<comment type="caution">
    <text evidence="1">The sequence shown here is derived from an EMBL/GenBank/DDBJ whole genome shotgun (WGS) entry which is preliminary data.</text>
</comment>
<evidence type="ECO:0000313" key="2">
    <source>
        <dbReference type="Proteomes" id="UP000308092"/>
    </source>
</evidence>
<proteinExistence type="predicted"/>
<organism evidence="1 2">
    <name type="scientific">Aspergillus tanneri</name>
    <dbReference type="NCBI Taxonomy" id="1220188"/>
    <lineage>
        <taxon>Eukaryota</taxon>
        <taxon>Fungi</taxon>
        <taxon>Dikarya</taxon>
        <taxon>Ascomycota</taxon>
        <taxon>Pezizomycotina</taxon>
        <taxon>Eurotiomycetes</taxon>
        <taxon>Eurotiomycetidae</taxon>
        <taxon>Eurotiales</taxon>
        <taxon>Aspergillaceae</taxon>
        <taxon>Aspergillus</taxon>
        <taxon>Aspergillus subgen. Circumdati</taxon>
    </lineage>
</organism>
<gene>
    <name evidence="1" type="ORF">EYZ11_002910</name>
</gene>
<keyword evidence="2" id="KW-1185">Reference proteome</keyword>
<protein>
    <submittedName>
        <fullName evidence="1">Uncharacterized protein</fullName>
    </submittedName>
</protein>
<evidence type="ECO:0000313" key="1">
    <source>
        <dbReference type="EMBL" id="THC97620.1"/>
    </source>
</evidence>
<reference evidence="1 2" key="1">
    <citation type="submission" date="2019-03" db="EMBL/GenBank/DDBJ databases">
        <title>The genome sequence of a newly discovered highly antifungal drug resistant Aspergillus species, Aspergillus tanneri NIH 1004.</title>
        <authorList>
            <person name="Mounaud S."/>
            <person name="Singh I."/>
            <person name="Joardar V."/>
            <person name="Pakala S."/>
            <person name="Pakala S."/>
            <person name="Venepally P."/>
            <person name="Hoover J."/>
            <person name="Nierman W."/>
            <person name="Chung J."/>
            <person name="Losada L."/>
        </authorList>
    </citation>
    <scope>NUCLEOTIDE SEQUENCE [LARGE SCALE GENOMIC DNA]</scope>
    <source>
        <strain evidence="1 2">NIH1004</strain>
    </source>
</reference>
<accession>A0A4S3JQA2</accession>
<sequence>MGLNPEVLAVRG</sequence>
<dbReference type="Proteomes" id="UP000308092">
    <property type="component" value="Unassembled WGS sequence"/>
</dbReference>
<name>A0A4S3JQA2_9EURO</name>
<dbReference type="VEuPathDB" id="FungiDB:EYZ11_002910"/>
<dbReference type="EMBL" id="SOSA01000069">
    <property type="protein sequence ID" value="THC97620.1"/>
    <property type="molecule type" value="Genomic_DNA"/>
</dbReference>